<accession>A0AAE5H8Q0</accession>
<evidence type="ECO:0000256" key="1">
    <source>
        <dbReference type="ARBA" id="ARBA00008950"/>
    </source>
</evidence>
<dbReference type="Pfam" id="PF12850">
    <property type="entry name" value="Metallophos_2"/>
    <property type="match status" value="1"/>
</dbReference>
<dbReference type="AlphaFoldDB" id="A0AAE5H8Q0"/>
<dbReference type="EC" id="3.1.4.-" evidence="2"/>
<gene>
    <name evidence="4" type="ORF">BCD95_005650</name>
</gene>
<evidence type="ECO:0000313" key="4">
    <source>
        <dbReference type="EMBL" id="NSB17391.1"/>
    </source>
</evidence>
<comment type="similarity">
    <text evidence="1 2">Belongs to the metallophosphoesterase superfamily. YfcE family.</text>
</comment>
<sequence>MLIAVVSDTHRMTKYINLAKGLIKDADILIHLGDNIDDAELLENTFKGKVYAVAGNCDYSTKYPKESVIEVNGKKIFFTHGDLYGVKSSMNNIYYRGRELNADIVLFGHTHQQLVEKEDDMILMNPGSISLPKFKGRCIGFINIDNNGEVDAYLKEIRA</sequence>
<comment type="caution">
    <text evidence="4">The sequence shown here is derived from an EMBL/GenBank/DDBJ whole genome shotgun (WGS) entry which is preliminary data.</text>
</comment>
<comment type="cofactor">
    <cofactor evidence="2">
        <name>a divalent metal cation</name>
        <dbReference type="ChEBI" id="CHEBI:60240"/>
    </cofactor>
</comment>
<evidence type="ECO:0000313" key="5">
    <source>
        <dbReference type="Proteomes" id="UP000822184"/>
    </source>
</evidence>
<reference evidence="4" key="1">
    <citation type="submission" date="2020-06" db="EMBL/GenBank/DDBJ databases">
        <title>Genomic insights into acetone-butanol-ethanol (ABE) fermentation by sequencing solventogenic clostridia strains.</title>
        <authorList>
            <person name="Brown S."/>
        </authorList>
    </citation>
    <scope>NUCLEOTIDE SEQUENCE</scope>
    <source>
        <strain evidence="4">DJ123</strain>
    </source>
</reference>
<feature type="domain" description="Calcineurin-like phosphoesterase" evidence="3">
    <location>
        <begin position="1"/>
        <end position="145"/>
    </location>
</feature>
<dbReference type="Gene3D" id="3.60.21.10">
    <property type="match status" value="1"/>
</dbReference>
<dbReference type="GO" id="GO:0046872">
    <property type="term" value="F:metal ion binding"/>
    <property type="evidence" value="ECO:0007669"/>
    <property type="project" value="UniProtKB-KW"/>
</dbReference>
<dbReference type="EMBL" id="JABTDW010000001">
    <property type="protein sequence ID" value="NSB17391.1"/>
    <property type="molecule type" value="Genomic_DNA"/>
</dbReference>
<dbReference type="NCBIfam" id="TIGR00040">
    <property type="entry name" value="yfcE"/>
    <property type="match status" value="1"/>
</dbReference>
<dbReference type="InterPro" id="IPR041802">
    <property type="entry name" value="MPP_YfcE"/>
</dbReference>
<evidence type="ECO:0000259" key="3">
    <source>
        <dbReference type="Pfam" id="PF12850"/>
    </source>
</evidence>
<proteinExistence type="inferred from homology"/>
<dbReference type="InterPro" id="IPR029052">
    <property type="entry name" value="Metallo-depent_PP-like"/>
</dbReference>
<name>A0AAE5H8Q0_CLOBE</name>
<dbReference type="RefSeq" id="WP_077855961.1">
    <property type="nucleotide sequence ID" value="NZ_JABTDW010000001.1"/>
</dbReference>
<dbReference type="CDD" id="cd00841">
    <property type="entry name" value="MPP_YfcE"/>
    <property type="match status" value="1"/>
</dbReference>
<dbReference type="InterPro" id="IPR000979">
    <property type="entry name" value="Phosphodiesterase_MJ0936/Vps29"/>
</dbReference>
<organism evidence="4 5">
    <name type="scientific">Clostridium beijerinckii</name>
    <name type="common">Clostridium MP</name>
    <dbReference type="NCBI Taxonomy" id="1520"/>
    <lineage>
        <taxon>Bacteria</taxon>
        <taxon>Bacillati</taxon>
        <taxon>Bacillota</taxon>
        <taxon>Clostridia</taxon>
        <taxon>Eubacteriales</taxon>
        <taxon>Clostridiaceae</taxon>
        <taxon>Clostridium</taxon>
    </lineage>
</organism>
<evidence type="ECO:0000256" key="2">
    <source>
        <dbReference type="RuleBase" id="RU362039"/>
    </source>
</evidence>
<dbReference type="GO" id="GO:0016787">
    <property type="term" value="F:hydrolase activity"/>
    <property type="evidence" value="ECO:0007669"/>
    <property type="project" value="UniProtKB-UniRule"/>
</dbReference>
<dbReference type="SUPFAM" id="SSF56300">
    <property type="entry name" value="Metallo-dependent phosphatases"/>
    <property type="match status" value="1"/>
</dbReference>
<keyword evidence="2" id="KW-0479">Metal-binding</keyword>
<dbReference type="PANTHER" id="PTHR11124">
    <property type="entry name" value="VACUOLAR SORTING PROTEIN VPS29"/>
    <property type="match status" value="1"/>
</dbReference>
<dbReference type="Proteomes" id="UP000822184">
    <property type="component" value="Unassembled WGS sequence"/>
</dbReference>
<dbReference type="InterPro" id="IPR024654">
    <property type="entry name" value="Calcineurin-like_PHP_lpxH"/>
</dbReference>
<protein>
    <recommendedName>
        <fullName evidence="2">Phosphoesterase</fullName>
        <ecNumber evidence="2">3.1.4.-</ecNumber>
    </recommendedName>
</protein>